<reference evidence="1" key="2">
    <citation type="submission" date="2023-04" db="EMBL/GenBank/DDBJ databases">
        <authorList>
            <person name="Bu L."/>
            <person name="Lu L."/>
            <person name="Laidemitt M.R."/>
            <person name="Zhang S.M."/>
            <person name="Mutuku M."/>
            <person name="Mkoji G."/>
            <person name="Steinauer M."/>
            <person name="Loker E.S."/>
        </authorList>
    </citation>
    <scope>NUCLEOTIDE SEQUENCE</scope>
    <source>
        <strain evidence="1">KasaAsao</strain>
        <tissue evidence="1">Whole Snail</tissue>
    </source>
</reference>
<dbReference type="Proteomes" id="UP001233172">
    <property type="component" value="Unassembled WGS sequence"/>
</dbReference>
<comment type="caution">
    <text evidence="1">The sequence shown here is derived from an EMBL/GenBank/DDBJ whole genome shotgun (WGS) entry which is preliminary data.</text>
</comment>
<sequence>MKMDKGSSGFAHYTSSVSLIPISRLNHSTEYLSWWHPSSKHWHQLDLIMVRQNCLKFVKLTRSYHSADCDTDHSLVC</sequence>
<accession>A0AAD8C0X9</accession>
<keyword evidence="2" id="KW-1185">Reference proteome</keyword>
<protein>
    <submittedName>
        <fullName evidence="1">Craniofacial development protein 2</fullName>
    </submittedName>
</protein>
<proteinExistence type="predicted"/>
<gene>
    <name evidence="1" type="ORF">Bpfe_006863</name>
</gene>
<feature type="non-terminal residue" evidence="1">
    <location>
        <position position="77"/>
    </location>
</feature>
<name>A0AAD8C0X9_BIOPF</name>
<evidence type="ECO:0000313" key="1">
    <source>
        <dbReference type="EMBL" id="KAK0063712.1"/>
    </source>
</evidence>
<evidence type="ECO:0000313" key="2">
    <source>
        <dbReference type="Proteomes" id="UP001233172"/>
    </source>
</evidence>
<organism evidence="1 2">
    <name type="scientific">Biomphalaria pfeifferi</name>
    <name type="common">Bloodfluke planorb</name>
    <name type="synonym">Freshwater snail</name>
    <dbReference type="NCBI Taxonomy" id="112525"/>
    <lineage>
        <taxon>Eukaryota</taxon>
        <taxon>Metazoa</taxon>
        <taxon>Spiralia</taxon>
        <taxon>Lophotrochozoa</taxon>
        <taxon>Mollusca</taxon>
        <taxon>Gastropoda</taxon>
        <taxon>Heterobranchia</taxon>
        <taxon>Euthyneura</taxon>
        <taxon>Panpulmonata</taxon>
        <taxon>Hygrophila</taxon>
        <taxon>Lymnaeoidea</taxon>
        <taxon>Planorbidae</taxon>
        <taxon>Biomphalaria</taxon>
    </lineage>
</organism>
<reference evidence="1" key="1">
    <citation type="journal article" date="2023" name="PLoS Negl. Trop. Dis.">
        <title>A genome sequence for Biomphalaria pfeifferi, the major vector snail for the human-infecting parasite Schistosoma mansoni.</title>
        <authorList>
            <person name="Bu L."/>
            <person name="Lu L."/>
            <person name="Laidemitt M.R."/>
            <person name="Zhang S.M."/>
            <person name="Mutuku M."/>
            <person name="Mkoji G."/>
            <person name="Steinauer M."/>
            <person name="Loker E.S."/>
        </authorList>
    </citation>
    <scope>NUCLEOTIDE SEQUENCE</scope>
    <source>
        <strain evidence="1">KasaAsao</strain>
    </source>
</reference>
<dbReference type="EMBL" id="JASAOG010000020">
    <property type="protein sequence ID" value="KAK0063712.1"/>
    <property type="molecule type" value="Genomic_DNA"/>
</dbReference>
<dbReference type="AlphaFoldDB" id="A0AAD8C0X9"/>